<keyword evidence="3" id="KW-0677">Repeat</keyword>
<dbReference type="GO" id="GO:0000981">
    <property type="term" value="F:DNA-binding transcription factor activity, RNA polymerase II-specific"/>
    <property type="evidence" value="ECO:0007669"/>
    <property type="project" value="InterPro"/>
</dbReference>
<dbReference type="PANTHER" id="PTHR40626:SF30">
    <property type="entry name" value="FINGER DOMAIN PROTEIN, PUTATIVE (AFU_ORTHOLOGUE AFUA_4G13600)-RELATED"/>
    <property type="match status" value="1"/>
</dbReference>
<dbReference type="OrthoDB" id="6077919at2759"/>
<evidence type="ECO:0000256" key="2">
    <source>
        <dbReference type="ARBA" id="ARBA00022723"/>
    </source>
</evidence>
<keyword evidence="4 7" id="KW-0863">Zinc-finger</keyword>
<organism evidence="10 11">
    <name type="scientific">Pyrenophora seminiperda CCB06</name>
    <dbReference type="NCBI Taxonomy" id="1302712"/>
    <lineage>
        <taxon>Eukaryota</taxon>
        <taxon>Fungi</taxon>
        <taxon>Dikarya</taxon>
        <taxon>Ascomycota</taxon>
        <taxon>Pezizomycotina</taxon>
        <taxon>Dothideomycetes</taxon>
        <taxon>Pleosporomycetidae</taxon>
        <taxon>Pleosporales</taxon>
        <taxon>Pleosporineae</taxon>
        <taxon>Pleosporaceae</taxon>
        <taxon>Pyrenophora</taxon>
    </lineage>
</organism>
<dbReference type="AlphaFoldDB" id="A0A3M7LZG5"/>
<evidence type="ECO:0000313" key="10">
    <source>
        <dbReference type="EMBL" id="RMZ67560.1"/>
    </source>
</evidence>
<gene>
    <name evidence="10" type="ORF">GMOD_00001502</name>
</gene>
<dbReference type="FunFam" id="3.30.160.60:FF:000100">
    <property type="entry name" value="Zinc finger 45-like"/>
    <property type="match status" value="1"/>
</dbReference>
<dbReference type="Gene3D" id="3.30.160.60">
    <property type="entry name" value="Classic Zinc Finger"/>
    <property type="match status" value="1"/>
</dbReference>
<name>A0A3M7LZG5_9PLEO</name>
<evidence type="ECO:0000256" key="8">
    <source>
        <dbReference type="SAM" id="MobiDB-lite"/>
    </source>
</evidence>
<dbReference type="GO" id="GO:0006351">
    <property type="term" value="P:DNA-templated transcription"/>
    <property type="evidence" value="ECO:0007669"/>
    <property type="project" value="InterPro"/>
</dbReference>
<dbReference type="PROSITE" id="PS00028">
    <property type="entry name" value="ZINC_FINGER_C2H2_1"/>
    <property type="match status" value="2"/>
</dbReference>
<dbReference type="EMBL" id="KE747810">
    <property type="protein sequence ID" value="RMZ67560.1"/>
    <property type="molecule type" value="Genomic_DNA"/>
</dbReference>
<evidence type="ECO:0000313" key="11">
    <source>
        <dbReference type="Proteomes" id="UP000265663"/>
    </source>
</evidence>
<feature type="region of interest" description="Disordered" evidence="8">
    <location>
        <begin position="1"/>
        <end position="109"/>
    </location>
</feature>
<dbReference type="PANTHER" id="PTHR40626">
    <property type="entry name" value="MIP31509P"/>
    <property type="match status" value="1"/>
</dbReference>
<reference evidence="10 11" key="1">
    <citation type="journal article" date="2014" name="PLoS ONE">
        <title>De novo Genome Assembly of the Fungal Plant Pathogen Pyrenophora semeniperda.</title>
        <authorList>
            <person name="Soliai M.M."/>
            <person name="Meyer S.E."/>
            <person name="Udall J.A."/>
            <person name="Elzinga D.E."/>
            <person name="Hermansen R.A."/>
            <person name="Bodily P.M."/>
            <person name="Hart A.A."/>
            <person name="Coleman C.E."/>
        </authorList>
    </citation>
    <scope>NUCLEOTIDE SEQUENCE [LARGE SCALE GENOMIC DNA]</scope>
    <source>
        <strain evidence="10 11">CCB06</strain>
        <tissue evidence="10">Mycelium</tissue>
    </source>
</reference>
<dbReference type="GO" id="GO:0000785">
    <property type="term" value="C:chromatin"/>
    <property type="evidence" value="ECO:0007669"/>
    <property type="project" value="TreeGrafter"/>
</dbReference>
<dbReference type="PROSITE" id="PS50157">
    <property type="entry name" value="ZINC_FINGER_C2H2_2"/>
    <property type="match status" value="2"/>
</dbReference>
<keyword evidence="11" id="KW-1185">Reference proteome</keyword>
<dbReference type="InterPro" id="IPR051059">
    <property type="entry name" value="VerF-like"/>
</dbReference>
<dbReference type="SMART" id="SM00355">
    <property type="entry name" value="ZnF_C2H2"/>
    <property type="match status" value="2"/>
</dbReference>
<feature type="domain" description="C2H2-type" evidence="9">
    <location>
        <begin position="114"/>
        <end position="141"/>
    </location>
</feature>
<evidence type="ECO:0000256" key="1">
    <source>
        <dbReference type="ARBA" id="ARBA00004123"/>
    </source>
</evidence>
<dbReference type="SUPFAM" id="SSF57667">
    <property type="entry name" value="beta-beta-alpha zinc fingers"/>
    <property type="match status" value="1"/>
</dbReference>
<feature type="region of interest" description="Disordered" evidence="8">
    <location>
        <begin position="165"/>
        <end position="187"/>
    </location>
</feature>
<feature type="compositionally biased region" description="Polar residues" evidence="8">
    <location>
        <begin position="15"/>
        <end position="46"/>
    </location>
</feature>
<keyword evidence="5" id="KW-0862">Zinc</keyword>
<dbReference type="InterPro" id="IPR036236">
    <property type="entry name" value="Znf_C2H2_sf"/>
</dbReference>
<comment type="subcellular location">
    <subcellularLocation>
        <location evidence="1">Nucleus</location>
    </subcellularLocation>
</comment>
<evidence type="ECO:0000256" key="3">
    <source>
        <dbReference type="ARBA" id="ARBA00022737"/>
    </source>
</evidence>
<evidence type="ECO:0000256" key="5">
    <source>
        <dbReference type="ARBA" id="ARBA00022833"/>
    </source>
</evidence>
<dbReference type="Pfam" id="PF04082">
    <property type="entry name" value="Fungal_trans"/>
    <property type="match status" value="1"/>
</dbReference>
<evidence type="ECO:0000256" key="7">
    <source>
        <dbReference type="PROSITE-ProRule" id="PRU00042"/>
    </source>
</evidence>
<evidence type="ECO:0000259" key="9">
    <source>
        <dbReference type="PROSITE" id="PS50157"/>
    </source>
</evidence>
<sequence length="916" mass="102288">MSEPRETGGLPLAPTTKQLQHLEGNNTTPQPTSFSLEQYQTLPPSNTKRKEAKVVRPRRCTGTTEQAASDPHIGSSRSEQRSTSSPTSMASHMSSVHYTRTGRISKAKKGLKVHNCEHCGRSYTRAEHLRRHQKNHAQDDALTCKVTGCDKVFYRMDLLLRHQERHNDPGHDSRQQSQEGSPEPEAIPISISDLEPVTISATAIPLTPSYYAPVSPMNESATLSSNSKGHPSQFARHSGAVSMPIDAMTPGLWHEPYSPTPGYSSSSGYASPIAPTDFPLYSHAPYHRARTPSNASFIDQPWSYQSRSPGSTTSTMAFPWSMGDKASTASGLAYMNVSYPMTSMSIPTCIDPMVGYGHFGPKTMGQRDEEEGVILFGEYGMASVTHTYPFEQYLNYYWRLFHPTFPVVHRPTFVNPSPMLHAAMISIGGHHSNDADVKRKSRDLHDQCIKLLERRDHEAMTEPDRLCDFQAMFLIEVFSQYRARRAGRVLSSRFDKVYHKAVGNCRSTTLRLRELVSTSTQLENTTSDRWNHWIELATWQRLLLSCYVLEYQQPLFLARETLHSLIESTRFDIPFPAHTSLWDATDSVEWSAAILELPYTPTYVYEITPESTLTLDIFQSSIILATHYNLHGNPSSCISSPTVSDVEHLLDTTPVTKRTLLTAKLVQVTPLRALLAVWGESWILSEKVTSPQAFTAMKTTLRTWLAQLWSSNESEATPVREALKLSVAILREALQDQRDSVELEMGTDMGIFFSGLVLWAIIVSSASRLTTFPLADPPSMHAPDHMSASTRVDEFPFGLAQNQPQSPIIEATPEYPLLSHAQIIINTISFLSDALYTFSNAGPVQQSPIEQLRHQTGCVSLLLWIKLRLRGIPLEEPSAGADDWASKPGGSLGELLDGIVSSIERVLDRDWSEWDI</sequence>
<dbReference type="Pfam" id="PF00096">
    <property type="entry name" value="zf-C2H2"/>
    <property type="match status" value="2"/>
</dbReference>
<dbReference type="GO" id="GO:0008270">
    <property type="term" value="F:zinc ion binding"/>
    <property type="evidence" value="ECO:0007669"/>
    <property type="project" value="UniProtKB-KW"/>
</dbReference>
<protein>
    <submittedName>
        <fullName evidence="10">C2h2 finger domain-containing</fullName>
    </submittedName>
</protein>
<feature type="domain" description="C2H2-type" evidence="9">
    <location>
        <begin position="142"/>
        <end position="171"/>
    </location>
</feature>
<feature type="compositionally biased region" description="Low complexity" evidence="8">
    <location>
        <begin position="75"/>
        <end position="95"/>
    </location>
</feature>
<dbReference type="GO" id="GO:0000978">
    <property type="term" value="F:RNA polymerase II cis-regulatory region sequence-specific DNA binding"/>
    <property type="evidence" value="ECO:0007669"/>
    <property type="project" value="InterPro"/>
</dbReference>
<keyword evidence="6" id="KW-0539">Nucleus</keyword>
<dbReference type="InterPro" id="IPR013087">
    <property type="entry name" value="Znf_C2H2_type"/>
</dbReference>
<feature type="compositionally biased region" description="Basic and acidic residues" evidence="8">
    <location>
        <begin position="165"/>
        <end position="174"/>
    </location>
</feature>
<evidence type="ECO:0000256" key="4">
    <source>
        <dbReference type="ARBA" id="ARBA00022771"/>
    </source>
</evidence>
<keyword evidence="2" id="KW-0479">Metal-binding</keyword>
<dbReference type="InterPro" id="IPR007219">
    <property type="entry name" value="XnlR_reg_dom"/>
</dbReference>
<proteinExistence type="predicted"/>
<dbReference type="GO" id="GO:0005634">
    <property type="term" value="C:nucleus"/>
    <property type="evidence" value="ECO:0007669"/>
    <property type="project" value="UniProtKB-SubCell"/>
</dbReference>
<evidence type="ECO:0000256" key="6">
    <source>
        <dbReference type="ARBA" id="ARBA00023242"/>
    </source>
</evidence>
<dbReference type="Proteomes" id="UP000265663">
    <property type="component" value="Unassembled WGS sequence"/>
</dbReference>
<accession>A0A3M7LZG5</accession>
<dbReference type="CDD" id="cd12148">
    <property type="entry name" value="fungal_TF_MHR"/>
    <property type="match status" value="1"/>
</dbReference>